<dbReference type="EMBL" id="CP051140">
    <property type="protein sequence ID" value="QIW97930.1"/>
    <property type="molecule type" value="Genomic_DNA"/>
</dbReference>
<evidence type="ECO:0000313" key="2">
    <source>
        <dbReference type="EMBL" id="QIW97930.1"/>
    </source>
</evidence>
<dbReference type="AlphaFoldDB" id="A0A6H0XTD6"/>
<name>A0A6H0XTD6_9PEZI</name>
<proteinExistence type="predicted"/>
<feature type="transmembrane region" description="Helical" evidence="1">
    <location>
        <begin position="12"/>
        <end position="31"/>
    </location>
</feature>
<keyword evidence="1" id="KW-0812">Transmembrane</keyword>
<keyword evidence="1" id="KW-1133">Transmembrane helix</keyword>
<keyword evidence="3" id="KW-1185">Reference proteome</keyword>
<dbReference type="Proteomes" id="UP000503462">
    <property type="component" value="Chromosome 2"/>
</dbReference>
<accession>A0A6H0XTD6</accession>
<evidence type="ECO:0000256" key="1">
    <source>
        <dbReference type="SAM" id="Phobius"/>
    </source>
</evidence>
<gene>
    <name evidence="2" type="ORF">AMS68_003448</name>
</gene>
<feature type="transmembrane region" description="Helical" evidence="1">
    <location>
        <begin position="43"/>
        <end position="63"/>
    </location>
</feature>
<evidence type="ECO:0000313" key="3">
    <source>
        <dbReference type="Proteomes" id="UP000503462"/>
    </source>
</evidence>
<organism evidence="2 3">
    <name type="scientific">Peltaster fructicola</name>
    <dbReference type="NCBI Taxonomy" id="286661"/>
    <lineage>
        <taxon>Eukaryota</taxon>
        <taxon>Fungi</taxon>
        <taxon>Dikarya</taxon>
        <taxon>Ascomycota</taxon>
        <taxon>Pezizomycotina</taxon>
        <taxon>Dothideomycetes</taxon>
        <taxon>Dothideomycetes incertae sedis</taxon>
        <taxon>Peltaster</taxon>
    </lineage>
</organism>
<reference evidence="2 3" key="1">
    <citation type="journal article" date="2016" name="Sci. Rep.">
        <title>Peltaster fructicola genome reveals evolution from an invasive phytopathogen to an ectophytic parasite.</title>
        <authorList>
            <person name="Xu C."/>
            <person name="Chen H."/>
            <person name="Gleason M.L."/>
            <person name="Xu J.R."/>
            <person name="Liu H."/>
            <person name="Zhang R."/>
            <person name="Sun G."/>
        </authorList>
    </citation>
    <scope>NUCLEOTIDE SEQUENCE [LARGE SCALE GENOMIC DNA]</scope>
    <source>
        <strain evidence="2 3">LNHT1506</strain>
    </source>
</reference>
<sequence>MLRYGYGEPLDVIVVVLAVLVFEVRILARWLLRSWQAQTPCLVVISCVHIVVLSVLKVGVLFYEQARMLRKGSIMLGLAAAAVGPLPI</sequence>
<protein>
    <submittedName>
        <fullName evidence="2">Uncharacterized protein</fullName>
    </submittedName>
</protein>
<keyword evidence="1" id="KW-0472">Membrane</keyword>